<dbReference type="SUPFAM" id="SSF51905">
    <property type="entry name" value="FAD/NAD(P)-binding domain"/>
    <property type="match status" value="2"/>
</dbReference>
<keyword evidence="5 6" id="KW-0560">Oxidoreductase</keyword>
<evidence type="ECO:0000256" key="1">
    <source>
        <dbReference type="ARBA" id="ARBA00009183"/>
    </source>
</evidence>
<accession>A0ABP0YK97</accession>
<dbReference type="InterPro" id="IPR000960">
    <property type="entry name" value="Flavin_mOase"/>
</dbReference>
<comment type="cofactor">
    <cofactor evidence="6">
        <name>FAD</name>
        <dbReference type="ChEBI" id="CHEBI:57692"/>
    </cofactor>
</comment>
<evidence type="ECO:0000256" key="5">
    <source>
        <dbReference type="ARBA" id="ARBA00023002"/>
    </source>
</evidence>
<dbReference type="PIRSF" id="PIRSF000332">
    <property type="entry name" value="FMO"/>
    <property type="match status" value="1"/>
</dbReference>
<keyword evidence="2 6" id="KW-0285">Flavoprotein</keyword>
<dbReference type="Gene3D" id="3.50.50.60">
    <property type="entry name" value="FAD/NAD(P)-binding domain"/>
    <property type="match status" value="2"/>
</dbReference>
<dbReference type="InterPro" id="IPR050346">
    <property type="entry name" value="FMO-like"/>
</dbReference>
<evidence type="ECO:0000256" key="4">
    <source>
        <dbReference type="ARBA" id="ARBA00022857"/>
    </source>
</evidence>
<keyword evidence="4" id="KW-0521">NADP</keyword>
<comment type="similarity">
    <text evidence="1 6">Belongs to the FMO family.</text>
</comment>
<dbReference type="Proteomes" id="UP001642487">
    <property type="component" value="Chromosome 4"/>
</dbReference>
<gene>
    <name evidence="7" type="ORF">CITCOLO1_LOCUS11289</name>
</gene>
<name>A0ABP0YK97_9ROSI</name>
<dbReference type="InterPro" id="IPR036188">
    <property type="entry name" value="FAD/NAD-bd_sf"/>
</dbReference>
<dbReference type="EMBL" id="OZ021738">
    <property type="protein sequence ID" value="CAK9319295.1"/>
    <property type="molecule type" value="Genomic_DNA"/>
</dbReference>
<reference evidence="7 8" key="1">
    <citation type="submission" date="2024-03" db="EMBL/GenBank/DDBJ databases">
        <authorList>
            <person name="Gkanogiannis A."/>
            <person name="Becerra Lopez-Lavalle L."/>
        </authorList>
    </citation>
    <scope>NUCLEOTIDE SEQUENCE [LARGE SCALE GENOMIC DNA]</scope>
</reference>
<keyword evidence="8" id="KW-1185">Reference proteome</keyword>
<keyword evidence="6" id="KW-0503">Monooxygenase</keyword>
<dbReference type="Pfam" id="PF00743">
    <property type="entry name" value="FMO-like"/>
    <property type="match status" value="1"/>
</dbReference>
<sequence length="520" mass="58859">MKEPKRVAIIGAGISGLAACKFILSKGLIPIVLDARDKIGGIWNETLKSTTLQTPKHMFQFSDFPWPKSVTGDYPTYSQVLDYLRSYAEHFGLFKYIRLNSKVLNIEYEGFSDEEIEGWTHWGDSGDAFAERSKWKLNVVDAQTNASLQVVEADFVVLCIGRFSDVPNIPTFPPNEGPKAFKAGKVLHSLEYSAMDFDSATKLIKDKEVTVVGSHKSAVDLVVECANTNGPNKPCTLLYRTEHWTLPDHRPWGIPLGFLYNNRFAELLIHKPGEGFLLYLLVILLSPIRWLFSKIVETHVTRKAKLAKYGMVPKHSFLQDVSSCIFAALPDKFYEKVDEGSIILKKSPSFSFCEEGVKIEGETKPVRSDLVILATGYRGDLKLKDIFASSTFRDYMMFGDLAVPMYRQCIHPRIPQLAVIGFSESNSNLYTSDIRSRWLAEFMDGTFKLPSIKEMEKDIADWEKCLKIYSGHSYKRGCIATLHNCYNDQLCKDMGWNPMRKKGFFANLFLPYGPSDYASP</sequence>
<evidence type="ECO:0000256" key="6">
    <source>
        <dbReference type="RuleBase" id="RU361177"/>
    </source>
</evidence>
<evidence type="ECO:0000256" key="2">
    <source>
        <dbReference type="ARBA" id="ARBA00022630"/>
    </source>
</evidence>
<organism evidence="7 8">
    <name type="scientific">Citrullus colocynthis</name>
    <name type="common">colocynth</name>
    <dbReference type="NCBI Taxonomy" id="252529"/>
    <lineage>
        <taxon>Eukaryota</taxon>
        <taxon>Viridiplantae</taxon>
        <taxon>Streptophyta</taxon>
        <taxon>Embryophyta</taxon>
        <taxon>Tracheophyta</taxon>
        <taxon>Spermatophyta</taxon>
        <taxon>Magnoliopsida</taxon>
        <taxon>eudicotyledons</taxon>
        <taxon>Gunneridae</taxon>
        <taxon>Pentapetalae</taxon>
        <taxon>rosids</taxon>
        <taxon>fabids</taxon>
        <taxon>Cucurbitales</taxon>
        <taxon>Cucurbitaceae</taxon>
        <taxon>Benincaseae</taxon>
        <taxon>Citrullus</taxon>
    </lineage>
</organism>
<dbReference type="PANTHER" id="PTHR23023">
    <property type="entry name" value="DIMETHYLANILINE MONOOXYGENASE"/>
    <property type="match status" value="1"/>
</dbReference>
<evidence type="ECO:0000313" key="8">
    <source>
        <dbReference type="Proteomes" id="UP001642487"/>
    </source>
</evidence>
<dbReference type="EC" id="1.-.-.-" evidence="6"/>
<dbReference type="PROSITE" id="PS51257">
    <property type="entry name" value="PROKAR_LIPOPROTEIN"/>
    <property type="match status" value="1"/>
</dbReference>
<protein>
    <recommendedName>
        <fullName evidence="6">Flavin-containing monooxygenase</fullName>
        <ecNumber evidence="6">1.-.-.-</ecNumber>
    </recommendedName>
</protein>
<evidence type="ECO:0000256" key="3">
    <source>
        <dbReference type="ARBA" id="ARBA00022827"/>
    </source>
</evidence>
<proteinExistence type="inferred from homology"/>
<dbReference type="InterPro" id="IPR020946">
    <property type="entry name" value="Flavin_mOase-like"/>
</dbReference>
<keyword evidence="3 6" id="KW-0274">FAD</keyword>
<evidence type="ECO:0000313" key="7">
    <source>
        <dbReference type="EMBL" id="CAK9319295.1"/>
    </source>
</evidence>